<evidence type="ECO:0000313" key="2">
    <source>
        <dbReference type="Proteomes" id="UP000018872"/>
    </source>
</evidence>
<name>W2CGL8_9BACT</name>
<sequence>MQKMPGLSILILLEEKSFAMKNGTKYFLFWSN</sequence>
<evidence type="ECO:0000313" key="1">
    <source>
        <dbReference type="EMBL" id="ETK06168.1"/>
    </source>
</evidence>
<gene>
    <name evidence="1" type="ORF">T229_00640</name>
</gene>
<dbReference type="Proteomes" id="UP000018872">
    <property type="component" value="Unassembled WGS sequence"/>
</dbReference>
<comment type="caution">
    <text evidence="1">The sequence shown here is derived from an EMBL/GenBank/DDBJ whole genome shotgun (WGS) entry which is preliminary data.</text>
</comment>
<reference evidence="1 2" key="1">
    <citation type="submission" date="2013-11" db="EMBL/GenBank/DDBJ databases">
        <title>Single cell genomics of uncultured Tannerella BU063 (oral taxon 286).</title>
        <authorList>
            <person name="Beall C.J."/>
            <person name="Campbell A.G."/>
            <person name="Griffen A.L."/>
            <person name="Podar M."/>
            <person name="Leys E.J."/>
        </authorList>
    </citation>
    <scope>NUCLEOTIDE SEQUENCE [LARGE SCALE GENOMIC DNA]</scope>
    <source>
        <strain evidence="1">Cell 5</strain>
    </source>
</reference>
<protein>
    <submittedName>
        <fullName evidence="1">Uncharacterized protein</fullName>
    </submittedName>
</protein>
<proteinExistence type="predicted"/>
<organism evidence="1 2">
    <name type="scientific">Tannerella sp. oral taxon BU063 isolate Cell 5</name>
    <dbReference type="NCBI Taxonomy" id="1410950"/>
    <lineage>
        <taxon>Bacteria</taxon>
        <taxon>Pseudomonadati</taxon>
        <taxon>Bacteroidota</taxon>
        <taxon>Bacteroidia</taxon>
        <taxon>Bacteroidales</taxon>
        <taxon>Tannerellaceae</taxon>
        <taxon>Tannerella</taxon>
    </lineage>
</organism>
<dbReference type="AlphaFoldDB" id="W2CGL8"/>
<accession>W2CGL8</accession>
<dbReference type="EMBL" id="AYYC01000150">
    <property type="protein sequence ID" value="ETK06168.1"/>
    <property type="molecule type" value="Genomic_DNA"/>
</dbReference>